<proteinExistence type="predicted"/>
<organism evidence="1 2">
    <name type="scientific">Leifsonia shinshuensis</name>
    <dbReference type="NCBI Taxonomy" id="150026"/>
    <lineage>
        <taxon>Bacteria</taxon>
        <taxon>Bacillati</taxon>
        <taxon>Actinomycetota</taxon>
        <taxon>Actinomycetes</taxon>
        <taxon>Micrococcales</taxon>
        <taxon>Microbacteriaceae</taxon>
        <taxon>Leifsonia</taxon>
    </lineage>
</organism>
<dbReference type="KEGG" id="lse:F1C12_05075"/>
<dbReference type="EMBL" id="CP043641">
    <property type="protein sequence ID" value="QNE34558.1"/>
    <property type="molecule type" value="Genomic_DNA"/>
</dbReference>
<gene>
    <name evidence="1" type="ORF">F1C12_05075</name>
</gene>
<accession>A0A7G6Y7U3</accession>
<reference evidence="2" key="1">
    <citation type="submission" date="2019-09" db="EMBL/GenBank/DDBJ databases">
        <title>Antimicrobial potential of Antarctic Bacteria.</title>
        <authorList>
            <person name="Benaud N."/>
            <person name="Edwards R.J."/>
            <person name="Ferrari B.C."/>
        </authorList>
    </citation>
    <scope>NUCLEOTIDE SEQUENCE [LARGE SCALE GENOMIC DNA]</scope>
    <source>
        <strain evidence="2">INR9</strain>
    </source>
</reference>
<protein>
    <submittedName>
        <fullName evidence="1">Uncharacterized protein</fullName>
    </submittedName>
</protein>
<dbReference type="RefSeq" id="WP_185277727.1">
    <property type="nucleotide sequence ID" value="NZ_CP043641.1"/>
</dbReference>
<evidence type="ECO:0000313" key="2">
    <source>
        <dbReference type="Proteomes" id="UP000515511"/>
    </source>
</evidence>
<sequence>MKIRDRERMLEAVQRAQFEARTNYVDAARVLARSNVRTGMELISVLDEEAKPAKLIGKRDGLRAALSVIRSTEFLEQPTSRFRNEHGGTYVLSVGDPGWDFWMGDDADGFFSGLVEPVRHATNYLVEAMIPEWNAERTPVLWALDFGKLSSETVYFAMNDRGYAYMALGAAKPVAKKGWEPRLGDFTVALDRTRRSLTEAIAAVAPMLDAPALAGVCWHYFTEAHGLRGDGTDPRWDAIREGAPGLPQRLPDRVRVLPAEAEPGVAEDENLPG</sequence>
<evidence type="ECO:0000313" key="1">
    <source>
        <dbReference type="EMBL" id="QNE34558.1"/>
    </source>
</evidence>
<name>A0A7G6Y7U3_9MICO</name>
<dbReference type="Proteomes" id="UP000515511">
    <property type="component" value="Chromosome"/>
</dbReference>
<dbReference type="AlphaFoldDB" id="A0A7G6Y7U3"/>